<dbReference type="SUPFAM" id="SSF56300">
    <property type="entry name" value="Metallo-dependent phosphatases"/>
    <property type="match status" value="1"/>
</dbReference>
<keyword evidence="1" id="KW-0378">Hydrolase</keyword>
<dbReference type="GO" id="GO:0004527">
    <property type="term" value="F:exonuclease activity"/>
    <property type="evidence" value="ECO:0007669"/>
    <property type="project" value="UniProtKB-KW"/>
</dbReference>
<proteinExistence type="predicted"/>
<reference evidence="2" key="1">
    <citation type="journal article" date="2019" name="Int. J. Syst. Evol. Microbiol.">
        <title>The Global Catalogue of Microorganisms (GCM) 10K type strain sequencing project: providing services to taxonomists for standard genome sequencing and annotation.</title>
        <authorList>
            <consortium name="The Broad Institute Genomics Platform"/>
            <consortium name="The Broad Institute Genome Sequencing Center for Infectious Disease"/>
            <person name="Wu L."/>
            <person name="Ma J."/>
        </authorList>
    </citation>
    <scope>NUCLEOTIDE SEQUENCE [LARGE SCALE GENOMIC DNA]</scope>
    <source>
        <strain evidence="2">JCM 31486</strain>
    </source>
</reference>
<evidence type="ECO:0000313" key="2">
    <source>
        <dbReference type="Proteomes" id="UP001597045"/>
    </source>
</evidence>
<evidence type="ECO:0000313" key="1">
    <source>
        <dbReference type="EMBL" id="MFD1051508.1"/>
    </source>
</evidence>
<accession>A0ABW3MMY9</accession>
<dbReference type="InterPro" id="IPR029052">
    <property type="entry name" value="Metallo-depent_PP-like"/>
</dbReference>
<keyword evidence="1" id="KW-0540">Nuclease</keyword>
<dbReference type="Gene3D" id="3.60.21.10">
    <property type="match status" value="1"/>
</dbReference>
<dbReference type="EMBL" id="JBHTIS010003651">
    <property type="protein sequence ID" value="MFD1051508.1"/>
    <property type="molecule type" value="Genomic_DNA"/>
</dbReference>
<gene>
    <name evidence="1" type="ORF">ACFQ1S_41155</name>
</gene>
<feature type="non-terminal residue" evidence="1">
    <location>
        <position position="40"/>
    </location>
</feature>
<comment type="caution">
    <text evidence="1">The sequence shown here is derived from an EMBL/GenBank/DDBJ whole genome shotgun (WGS) entry which is preliminary data.</text>
</comment>
<protein>
    <submittedName>
        <fullName evidence="1">Exonuclease SbcCD subunit D</fullName>
    </submittedName>
</protein>
<sequence length="40" mass="4521">MRLLHTSDWHVGRTFHGADLLAEQESVLSGMADLVDKERV</sequence>
<organism evidence="1 2">
    <name type="scientific">Kibdelosporangium lantanae</name>
    <dbReference type="NCBI Taxonomy" id="1497396"/>
    <lineage>
        <taxon>Bacteria</taxon>
        <taxon>Bacillati</taxon>
        <taxon>Actinomycetota</taxon>
        <taxon>Actinomycetes</taxon>
        <taxon>Pseudonocardiales</taxon>
        <taxon>Pseudonocardiaceae</taxon>
        <taxon>Kibdelosporangium</taxon>
    </lineage>
</organism>
<name>A0ABW3MMY9_9PSEU</name>
<dbReference type="Proteomes" id="UP001597045">
    <property type="component" value="Unassembled WGS sequence"/>
</dbReference>
<keyword evidence="2" id="KW-1185">Reference proteome</keyword>
<keyword evidence="1" id="KW-0269">Exonuclease</keyword>